<evidence type="ECO:0000256" key="1">
    <source>
        <dbReference type="ARBA" id="ARBA00022801"/>
    </source>
</evidence>
<dbReference type="InterPro" id="IPR015797">
    <property type="entry name" value="NUDIX_hydrolase-like_dom_sf"/>
</dbReference>
<evidence type="ECO:0000259" key="3">
    <source>
        <dbReference type="PROSITE" id="PS51462"/>
    </source>
</evidence>
<keyword evidence="1 2" id="KW-0378">Hydrolase</keyword>
<name>A0A0G0KL44_9BACT</name>
<comment type="similarity">
    <text evidence="2">Belongs to the Nudix hydrolase family.</text>
</comment>
<dbReference type="PROSITE" id="PS51462">
    <property type="entry name" value="NUDIX"/>
    <property type="match status" value="1"/>
</dbReference>
<protein>
    <submittedName>
        <fullName evidence="4">Protein containing NUDIX hydrolase, core-like protein</fullName>
    </submittedName>
</protein>
<dbReference type="PANTHER" id="PTHR43736:SF1">
    <property type="entry name" value="DIHYDRONEOPTERIN TRIPHOSPHATE DIPHOSPHATASE"/>
    <property type="match status" value="1"/>
</dbReference>
<gene>
    <name evidence="4" type="ORF">US68_C0010G0038</name>
</gene>
<evidence type="ECO:0000313" key="4">
    <source>
        <dbReference type="EMBL" id="KKQ49904.1"/>
    </source>
</evidence>
<evidence type="ECO:0000313" key="5">
    <source>
        <dbReference type="Proteomes" id="UP000034231"/>
    </source>
</evidence>
<accession>A0A0G0KL44</accession>
<proteinExistence type="inferred from homology"/>
<dbReference type="Proteomes" id="UP000034231">
    <property type="component" value="Unassembled WGS sequence"/>
</dbReference>
<dbReference type="InterPro" id="IPR020476">
    <property type="entry name" value="Nudix_hydrolase"/>
</dbReference>
<reference evidence="4 5" key="1">
    <citation type="journal article" date="2015" name="Nature">
        <title>rRNA introns, odd ribosomes, and small enigmatic genomes across a large radiation of phyla.</title>
        <authorList>
            <person name="Brown C.T."/>
            <person name="Hug L.A."/>
            <person name="Thomas B.C."/>
            <person name="Sharon I."/>
            <person name="Castelle C.J."/>
            <person name="Singh A."/>
            <person name="Wilkins M.J."/>
            <person name="Williams K.H."/>
            <person name="Banfield J.F."/>
        </authorList>
    </citation>
    <scope>NUCLEOTIDE SEQUENCE [LARGE SCALE GENOMIC DNA]</scope>
</reference>
<sequence>MKIDFNKLTYRKSTVALVLNKDDEILIVQKHSFKPNEWDFPGGGIDEGEKAEETILRELKEELGSEKFVIKNVSRELDKYNWPEDVIMDRFTKHGKTYLGQERVRFLVKYLGEKAEIKAEKDEFREYKWVEVKDLKKYLVFPGYFEKIQKVLEEFGINE</sequence>
<dbReference type="InterPro" id="IPR000086">
    <property type="entry name" value="NUDIX_hydrolase_dom"/>
</dbReference>
<dbReference type="GO" id="GO:0016787">
    <property type="term" value="F:hydrolase activity"/>
    <property type="evidence" value="ECO:0007669"/>
    <property type="project" value="UniProtKB-KW"/>
</dbReference>
<dbReference type="Gene3D" id="3.90.79.10">
    <property type="entry name" value="Nucleoside Triphosphate Pyrophosphohydrolase"/>
    <property type="match status" value="1"/>
</dbReference>
<feature type="domain" description="Nudix hydrolase" evidence="3">
    <location>
        <begin position="9"/>
        <end position="153"/>
    </location>
</feature>
<dbReference type="EMBL" id="LBTX01000010">
    <property type="protein sequence ID" value="KKQ49904.1"/>
    <property type="molecule type" value="Genomic_DNA"/>
</dbReference>
<dbReference type="PANTHER" id="PTHR43736">
    <property type="entry name" value="ADP-RIBOSE PYROPHOSPHATASE"/>
    <property type="match status" value="1"/>
</dbReference>
<dbReference type="PRINTS" id="PR00502">
    <property type="entry name" value="NUDIXFAMILY"/>
</dbReference>
<evidence type="ECO:0000256" key="2">
    <source>
        <dbReference type="RuleBase" id="RU003476"/>
    </source>
</evidence>
<dbReference type="Pfam" id="PF00293">
    <property type="entry name" value="NUDIX"/>
    <property type="match status" value="1"/>
</dbReference>
<organism evidence="4 5">
    <name type="scientific">Candidatus Shapirobacteria bacterium GW2011_GWE1_38_10</name>
    <dbReference type="NCBI Taxonomy" id="1618488"/>
    <lineage>
        <taxon>Bacteria</taxon>
        <taxon>Candidatus Shapironibacteriota</taxon>
    </lineage>
</organism>
<dbReference type="InterPro" id="IPR020084">
    <property type="entry name" value="NUDIX_hydrolase_CS"/>
</dbReference>
<dbReference type="AlphaFoldDB" id="A0A0G0KL44"/>
<dbReference type="SUPFAM" id="SSF55811">
    <property type="entry name" value="Nudix"/>
    <property type="match status" value="1"/>
</dbReference>
<dbReference type="PROSITE" id="PS00893">
    <property type="entry name" value="NUDIX_BOX"/>
    <property type="match status" value="1"/>
</dbReference>
<comment type="caution">
    <text evidence="4">The sequence shown here is derived from an EMBL/GenBank/DDBJ whole genome shotgun (WGS) entry which is preliminary data.</text>
</comment>